<dbReference type="FunFam" id="3.40.50.720:FF:000084">
    <property type="entry name" value="Short-chain dehydrogenase reductase"/>
    <property type="match status" value="1"/>
</dbReference>
<evidence type="ECO:0000256" key="1">
    <source>
        <dbReference type="ARBA" id="ARBA00006484"/>
    </source>
</evidence>
<dbReference type="Gene3D" id="3.40.50.720">
    <property type="entry name" value="NAD(P)-binding Rossmann-like Domain"/>
    <property type="match status" value="1"/>
</dbReference>
<dbReference type="Proteomes" id="UP000326903">
    <property type="component" value="Unassembled WGS sequence"/>
</dbReference>
<protein>
    <submittedName>
        <fullName evidence="3">SDR family oxidoreductase</fullName>
    </submittedName>
</protein>
<evidence type="ECO:0000313" key="3">
    <source>
        <dbReference type="EMBL" id="KAA9038665.1"/>
    </source>
</evidence>
<dbReference type="InterPro" id="IPR050259">
    <property type="entry name" value="SDR"/>
</dbReference>
<proteinExistence type="inferred from homology"/>
<sequence length="260" mass="28116">MRLINKKALITGASRGIGKAIALELATEGAEVVIHFNQNKEDAEAVARQIKNVGGKAHLLQADLFDITQAIKLGEEAWNLMGSIDILINNAGVSYKKRFLETTIEDVDYFTNINFKSTLLITKTIAKKMVSANTEGSIYTITSVNGIQPGPGFSVYGATKGALETLMKGVALELAPHNIKVNTFVLGAIETNINVAVWQNEDRLKTVTDYIPMGRLGKPGEVASIICNLLASDSYMTGSMIKIDGGWLLRTGSQNNLETN</sequence>
<dbReference type="PROSITE" id="PS00061">
    <property type="entry name" value="ADH_SHORT"/>
    <property type="match status" value="1"/>
</dbReference>
<dbReference type="SUPFAM" id="SSF51735">
    <property type="entry name" value="NAD(P)-binding Rossmann-fold domains"/>
    <property type="match status" value="1"/>
</dbReference>
<dbReference type="InterPro" id="IPR020904">
    <property type="entry name" value="Sc_DH/Rdtase_CS"/>
</dbReference>
<evidence type="ECO:0000313" key="4">
    <source>
        <dbReference type="Proteomes" id="UP000326903"/>
    </source>
</evidence>
<dbReference type="PRINTS" id="PR00080">
    <property type="entry name" value="SDRFAMILY"/>
</dbReference>
<dbReference type="InterPro" id="IPR002347">
    <property type="entry name" value="SDR_fam"/>
</dbReference>
<name>A0A5J5IJW1_9BACT</name>
<comment type="caution">
    <text evidence="3">The sequence shown here is derived from an EMBL/GenBank/DDBJ whole genome shotgun (WGS) entry which is preliminary data.</text>
</comment>
<organism evidence="3 4">
    <name type="scientific">Ginsengibacter hankyongi</name>
    <dbReference type="NCBI Taxonomy" id="2607284"/>
    <lineage>
        <taxon>Bacteria</taxon>
        <taxon>Pseudomonadati</taxon>
        <taxon>Bacteroidota</taxon>
        <taxon>Chitinophagia</taxon>
        <taxon>Chitinophagales</taxon>
        <taxon>Chitinophagaceae</taxon>
        <taxon>Ginsengibacter</taxon>
    </lineage>
</organism>
<dbReference type="PANTHER" id="PTHR42879">
    <property type="entry name" value="3-OXOACYL-(ACYL-CARRIER-PROTEIN) REDUCTASE"/>
    <property type="match status" value="1"/>
</dbReference>
<dbReference type="InterPro" id="IPR036291">
    <property type="entry name" value="NAD(P)-bd_dom_sf"/>
</dbReference>
<reference evidence="3 4" key="1">
    <citation type="submission" date="2019-09" db="EMBL/GenBank/DDBJ databases">
        <title>Draft genome sequence of Ginsengibacter sp. BR5-29.</title>
        <authorList>
            <person name="Im W.-T."/>
        </authorList>
    </citation>
    <scope>NUCLEOTIDE SEQUENCE [LARGE SCALE GENOMIC DNA]</scope>
    <source>
        <strain evidence="3 4">BR5-29</strain>
    </source>
</reference>
<gene>
    <name evidence="3" type="ORF">FW778_14040</name>
</gene>
<dbReference type="RefSeq" id="WP_150415386.1">
    <property type="nucleotide sequence ID" value="NZ_VYQF01000003.1"/>
</dbReference>
<dbReference type="GO" id="GO:0032787">
    <property type="term" value="P:monocarboxylic acid metabolic process"/>
    <property type="evidence" value="ECO:0007669"/>
    <property type="project" value="UniProtKB-ARBA"/>
</dbReference>
<keyword evidence="4" id="KW-1185">Reference proteome</keyword>
<comment type="similarity">
    <text evidence="1 2">Belongs to the short-chain dehydrogenases/reductases (SDR) family.</text>
</comment>
<dbReference type="PRINTS" id="PR00081">
    <property type="entry name" value="GDHRDH"/>
</dbReference>
<evidence type="ECO:0000256" key="2">
    <source>
        <dbReference type="RuleBase" id="RU000363"/>
    </source>
</evidence>
<dbReference type="Pfam" id="PF00106">
    <property type="entry name" value="adh_short"/>
    <property type="match status" value="1"/>
</dbReference>
<dbReference type="EMBL" id="VYQF01000003">
    <property type="protein sequence ID" value="KAA9038665.1"/>
    <property type="molecule type" value="Genomic_DNA"/>
</dbReference>
<dbReference type="AlphaFoldDB" id="A0A5J5IJW1"/>
<accession>A0A5J5IJW1</accession>